<dbReference type="InterPro" id="IPR045344">
    <property type="entry name" value="C-JID"/>
</dbReference>
<name>A0AAU9RNU3_THLAR</name>
<dbReference type="Pfam" id="PF07725">
    <property type="entry name" value="LRR_3"/>
    <property type="match status" value="1"/>
</dbReference>
<dbReference type="PANTHER" id="PTHR11017:SF277">
    <property type="entry name" value="DISEASE RESISTANCE PROTEIN RPS4-RELATED"/>
    <property type="match status" value="1"/>
</dbReference>
<dbReference type="GO" id="GO:0043531">
    <property type="term" value="F:ADP binding"/>
    <property type="evidence" value="ECO:0007669"/>
    <property type="project" value="InterPro"/>
</dbReference>
<dbReference type="EC" id="3.2.2.6" evidence="1"/>
<dbReference type="InterPro" id="IPR003593">
    <property type="entry name" value="AAA+_ATPase"/>
</dbReference>
<dbReference type="Gene3D" id="1.10.8.430">
    <property type="entry name" value="Helical domain of apoptotic protease-activating factors"/>
    <property type="match status" value="1"/>
</dbReference>
<dbReference type="InterPro" id="IPR002182">
    <property type="entry name" value="NB-ARC"/>
</dbReference>
<evidence type="ECO:0000256" key="1">
    <source>
        <dbReference type="ARBA" id="ARBA00011982"/>
    </source>
</evidence>
<evidence type="ECO:0000256" key="3">
    <source>
        <dbReference type="ARBA" id="ARBA00022737"/>
    </source>
</evidence>
<dbReference type="InterPro" id="IPR042197">
    <property type="entry name" value="Apaf_helical"/>
</dbReference>
<dbReference type="Gene3D" id="3.40.50.300">
    <property type="entry name" value="P-loop containing nucleotide triphosphate hydrolases"/>
    <property type="match status" value="1"/>
</dbReference>
<dbReference type="SUPFAM" id="SSF52540">
    <property type="entry name" value="P-loop containing nucleoside triphosphate hydrolases"/>
    <property type="match status" value="1"/>
</dbReference>
<evidence type="ECO:0000256" key="5">
    <source>
        <dbReference type="ARBA" id="ARBA00047304"/>
    </source>
</evidence>
<dbReference type="InterPro" id="IPR058192">
    <property type="entry name" value="WHD_ROQ1-like"/>
</dbReference>
<evidence type="ECO:0000259" key="6">
    <source>
        <dbReference type="SMART" id="SM00382"/>
    </source>
</evidence>
<dbReference type="Gene3D" id="3.80.10.10">
    <property type="entry name" value="Ribonuclease Inhibitor"/>
    <property type="match status" value="1"/>
</dbReference>
<evidence type="ECO:0000313" key="8">
    <source>
        <dbReference type="Proteomes" id="UP000836841"/>
    </source>
</evidence>
<dbReference type="InterPro" id="IPR032675">
    <property type="entry name" value="LRR_dom_sf"/>
</dbReference>
<organism evidence="7 8">
    <name type="scientific">Thlaspi arvense</name>
    <name type="common">Field penny-cress</name>
    <dbReference type="NCBI Taxonomy" id="13288"/>
    <lineage>
        <taxon>Eukaryota</taxon>
        <taxon>Viridiplantae</taxon>
        <taxon>Streptophyta</taxon>
        <taxon>Embryophyta</taxon>
        <taxon>Tracheophyta</taxon>
        <taxon>Spermatophyta</taxon>
        <taxon>Magnoliopsida</taxon>
        <taxon>eudicotyledons</taxon>
        <taxon>Gunneridae</taxon>
        <taxon>Pentapetalae</taxon>
        <taxon>rosids</taxon>
        <taxon>malvids</taxon>
        <taxon>Brassicales</taxon>
        <taxon>Brassicaceae</taxon>
        <taxon>Thlaspideae</taxon>
        <taxon>Thlaspi</taxon>
    </lineage>
</organism>
<gene>
    <name evidence="7" type="ORF">TAV2_LOCUS6749</name>
</gene>
<dbReference type="SMART" id="SM00382">
    <property type="entry name" value="AAA"/>
    <property type="match status" value="1"/>
</dbReference>
<comment type="catalytic activity">
    <reaction evidence="5">
        <text>NAD(+) + H2O = ADP-D-ribose + nicotinamide + H(+)</text>
        <dbReference type="Rhea" id="RHEA:16301"/>
        <dbReference type="ChEBI" id="CHEBI:15377"/>
        <dbReference type="ChEBI" id="CHEBI:15378"/>
        <dbReference type="ChEBI" id="CHEBI:17154"/>
        <dbReference type="ChEBI" id="CHEBI:57540"/>
        <dbReference type="ChEBI" id="CHEBI:57967"/>
        <dbReference type="EC" id="3.2.2.6"/>
    </reaction>
    <physiologicalReaction direction="left-to-right" evidence="5">
        <dbReference type="Rhea" id="RHEA:16302"/>
    </physiologicalReaction>
</comment>
<keyword evidence="4" id="KW-0520">NAD</keyword>
<keyword evidence="8" id="KW-1185">Reference proteome</keyword>
<reference evidence="7 8" key="1">
    <citation type="submission" date="2022-03" db="EMBL/GenBank/DDBJ databases">
        <authorList>
            <person name="Nunn A."/>
            <person name="Chopra R."/>
            <person name="Nunn A."/>
            <person name="Contreras Garrido A."/>
        </authorList>
    </citation>
    <scope>NUCLEOTIDE SEQUENCE [LARGE SCALE GENOMIC DNA]</scope>
</reference>
<dbReference type="GO" id="GO:0061809">
    <property type="term" value="F:NAD+ nucleosidase activity, cyclic ADP-ribose generating"/>
    <property type="evidence" value="ECO:0007669"/>
    <property type="project" value="UniProtKB-EC"/>
</dbReference>
<keyword evidence="3" id="KW-0677">Repeat</keyword>
<dbReference type="AlphaFoldDB" id="A0AAU9RNU3"/>
<evidence type="ECO:0000256" key="2">
    <source>
        <dbReference type="ARBA" id="ARBA00022614"/>
    </source>
</evidence>
<dbReference type="Proteomes" id="UP000836841">
    <property type="component" value="Chromosome 2"/>
</dbReference>
<dbReference type="FunFam" id="3.40.50.300:FF:001862">
    <property type="entry name" value="Disease resistance protein RPS4"/>
    <property type="match status" value="1"/>
</dbReference>
<dbReference type="PANTHER" id="PTHR11017">
    <property type="entry name" value="LEUCINE-RICH REPEAT-CONTAINING PROTEIN"/>
    <property type="match status" value="1"/>
</dbReference>
<keyword evidence="2" id="KW-0433">Leucine-rich repeat</keyword>
<dbReference type="Pfam" id="PF23282">
    <property type="entry name" value="WHD_ROQ1"/>
    <property type="match status" value="1"/>
</dbReference>
<dbReference type="GO" id="GO:0006952">
    <property type="term" value="P:defense response"/>
    <property type="evidence" value="ECO:0007669"/>
    <property type="project" value="InterPro"/>
</dbReference>
<dbReference type="FunFam" id="3.80.10.10:FF:000386">
    <property type="entry name" value="Disease resistance protein RPS4"/>
    <property type="match status" value="1"/>
</dbReference>
<accession>A0AAU9RNU3</accession>
<feature type="domain" description="AAA+ ATPase" evidence="6">
    <location>
        <begin position="67"/>
        <end position="209"/>
    </location>
</feature>
<dbReference type="InterPro" id="IPR011713">
    <property type="entry name" value="Leu-rich_rpt_3"/>
</dbReference>
<feature type="non-terminal residue" evidence="7">
    <location>
        <position position="1"/>
    </location>
</feature>
<feature type="non-terminal residue" evidence="7">
    <location>
        <position position="900"/>
    </location>
</feature>
<proteinExistence type="predicted"/>
<evidence type="ECO:0000313" key="7">
    <source>
        <dbReference type="EMBL" id="CAH2046346.1"/>
    </source>
</evidence>
<dbReference type="PRINTS" id="PR00364">
    <property type="entry name" value="DISEASERSIST"/>
</dbReference>
<dbReference type="EMBL" id="OU466858">
    <property type="protein sequence ID" value="CAH2046346.1"/>
    <property type="molecule type" value="Genomic_DNA"/>
</dbReference>
<sequence length="900" mass="102000">NECEKVKEIVKAVKKVLNNIPIEGSKTASVATPELPELPREAKRGETFGNQQRLKELTEKLDLKDQGTRIIGVVGMPGIGKTTLLKELFKEWQGKFSRRAFMDRIREKSGSYGVDYLPTLLLEEMELKNPETDAFEEQYEALKCRLEKHKVLVVLDDVSTTEQIHGVLGKHEWIKEGSRILIATNDMSLTKGLVHDNYVVRQLNHRDGLQLFCHHAFDDDPKGVFVKLSEDFMQYARGIPLALKILGSELHEKRTKHWEDKTEDTRSKSQHLYWKVSYDELSTQQKDAFLDIACFRSENVDYIESLLASSEHESAEETNVVKALRNKFLIDICDGRVEMNDLLYTFSRELDPKASTGSRQRRVWHHHDIIKGGAIKIPHKTLRASNVRGIFLDLSAVENEKSLECDHFSKMHNLRYINFYNSHCPQECKTNNKINITDGDLLLPSKEVRCLHWLKFQQEKLPNDFNPINLVDLKLPYSEVERLWEGVKDTPVLKWVDLRHSSKLSTLSGLSNAPNLQRLNLEGCTSLESLGDVNLMSLKTLTLSNCTNFMEFSLAASQLVSQLSQFTWLDLKYCTKLTCVPELPPNLQYLDAHGCSSLKTIGKPLARIMPTMQNHSTFIFTNCENLEQAAKEEITSYAQRKCHLLSDARKHYNGGLVSEALFSLCYPGCEVPSWFCYDTLGSLLKRKLLPHWHYNRLSGIALCAVVSFPDKKHSGIALGQDQISCFSVTCTFEIKAENESLILFTSLVGSWTREGDKKDKIESDHVFIGYISCPHTIRCLEDENSDKCSFTEASLNFTVTGATSAIVEVLRCGLSLVYAKDENKNSSQEAKYDLPVEGSSREPQNGMIEEQIEIEKEEGVVVNQRRSQKPEGLIISSAIQTCSASVTPRFEDKLSGQAKG</sequence>
<dbReference type="Pfam" id="PF00931">
    <property type="entry name" value="NB-ARC"/>
    <property type="match status" value="1"/>
</dbReference>
<evidence type="ECO:0000256" key="4">
    <source>
        <dbReference type="ARBA" id="ARBA00023027"/>
    </source>
</evidence>
<dbReference type="Pfam" id="PF20160">
    <property type="entry name" value="C-JID"/>
    <property type="match status" value="1"/>
</dbReference>
<dbReference type="SUPFAM" id="SSF52058">
    <property type="entry name" value="L domain-like"/>
    <property type="match status" value="1"/>
</dbReference>
<dbReference type="InterPro" id="IPR044974">
    <property type="entry name" value="Disease_R_plants"/>
</dbReference>
<dbReference type="InterPro" id="IPR027417">
    <property type="entry name" value="P-loop_NTPase"/>
</dbReference>
<protein>
    <recommendedName>
        <fullName evidence="1">ADP-ribosyl cyclase/cyclic ADP-ribose hydrolase</fullName>
        <ecNumber evidence="1">3.2.2.6</ecNumber>
    </recommendedName>
</protein>